<organism evidence="3 4">
    <name type="scientific">Phytophthora megakarya</name>
    <dbReference type="NCBI Taxonomy" id="4795"/>
    <lineage>
        <taxon>Eukaryota</taxon>
        <taxon>Sar</taxon>
        <taxon>Stramenopiles</taxon>
        <taxon>Oomycota</taxon>
        <taxon>Peronosporomycetes</taxon>
        <taxon>Peronosporales</taxon>
        <taxon>Peronosporaceae</taxon>
        <taxon>Phytophthora</taxon>
    </lineage>
</organism>
<evidence type="ECO:0000259" key="2">
    <source>
        <dbReference type="PROSITE" id="PS50966"/>
    </source>
</evidence>
<reference evidence="4" key="1">
    <citation type="submission" date="2017-03" db="EMBL/GenBank/DDBJ databases">
        <title>Phytopthora megakarya and P. palmivora, two closely related causual agents of cacao black pod achieved similar genome size and gene model numbers by different mechanisms.</title>
        <authorList>
            <person name="Ali S."/>
            <person name="Shao J."/>
            <person name="Larry D.J."/>
            <person name="Kronmiller B."/>
            <person name="Shen D."/>
            <person name="Strem M.D."/>
            <person name="Melnick R.L."/>
            <person name="Guiltinan M.J."/>
            <person name="Tyler B.M."/>
            <person name="Meinhardt L.W."/>
            <person name="Bailey B.A."/>
        </authorList>
    </citation>
    <scope>NUCLEOTIDE SEQUENCE [LARGE SCALE GENOMIC DNA]</scope>
    <source>
        <strain evidence="4">zdho120</strain>
    </source>
</reference>
<dbReference type="EMBL" id="NBNE01004125">
    <property type="protein sequence ID" value="OWZ06080.1"/>
    <property type="molecule type" value="Genomic_DNA"/>
</dbReference>
<name>A0A225VNH1_9STRA</name>
<evidence type="ECO:0000256" key="1">
    <source>
        <dbReference type="PROSITE-ProRule" id="PRU00325"/>
    </source>
</evidence>
<dbReference type="GO" id="GO:0008270">
    <property type="term" value="F:zinc ion binding"/>
    <property type="evidence" value="ECO:0007669"/>
    <property type="project" value="UniProtKB-KW"/>
</dbReference>
<accession>A0A225VNH1</accession>
<gene>
    <name evidence="3" type="ORF">PHMEG_00021716</name>
</gene>
<sequence length="215" mass="25139">MMYSPTETTYLRWYEDLVTFANGGHLSVLRYFDDNWKDCRNIWADYRRNEYFHAAPTWKTTRIDNMTASLLSHQRAVIDQVLYDIQRHGLRSRPPATIPDFLRRISALMSKYVLKRTVGNVCGEQVDYNLPKKEACTWEVFTKSSVFTCDDIVWTCTCAFCKSQYLPCQHLMFVAHNGHGFEEFPPSALPVRWNMDSARALTSQLEEGRDSILNW</sequence>
<keyword evidence="4" id="KW-1185">Reference proteome</keyword>
<proteinExistence type="predicted"/>
<keyword evidence="1" id="KW-0862">Zinc</keyword>
<dbReference type="Proteomes" id="UP000198211">
    <property type="component" value="Unassembled WGS sequence"/>
</dbReference>
<dbReference type="InterPro" id="IPR007527">
    <property type="entry name" value="Znf_SWIM"/>
</dbReference>
<evidence type="ECO:0000313" key="4">
    <source>
        <dbReference type="Proteomes" id="UP000198211"/>
    </source>
</evidence>
<keyword evidence="1" id="KW-0479">Metal-binding</keyword>
<keyword evidence="1" id="KW-0863">Zinc-finger</keyword>
<dbReference type="PROSITE" id="PS50966">
    <property type="entry name" value="ZF_SWIM"/>
    <property type="match status" value="1"/>
</dbReference>
<feature type="domain" description="SWIM-type" evidence="2">
    <location>
        <begin position="141"/>
        <end position="179"/>
    </location>
</feature>
<comment type="caution">
    <text evidence="3">The sequence shown here is derived from an EMBL/GenBank/DDBJ whole genome shotgun (WGS) entry which is preliminary data.</text>
</comment>
<dbReference type="OrthoDB" id="128162at2759"/>
<protein>
    <recommendedName>
        <fullName evidence="2">SWIM-type domain-containing protein</fullName>
    </recommendedName>
</protein>
<dbReference type="AlphaFoldDB" id="A0A225VNH1"/>
<evidence type="ECO:0000313" key="3">
    <source>
        <dbReference type="EMBL" id="OWZ06080.1"/>
    </source>
</evidence>